<dbReference type="AlphaFoldDB" id="A0A4Z2IM91"/>
<sequence>MAALGTDKELSDLLDFSAMFSPPVSSGKNGPTSLGSGHFSGSTHEIDVPLASTDRLATESELHMFSPKTMLGFVPHQLKGHRFASLSWYQSGTAKFLDFYLLRLRYCRSAAETRRPGEEEHIERREQGYAGENKCRVMGEWKSFFQDGSQYMASHDSISPPYAISSRLTVPPGKTERSSYSYGRESNPHCHQSSGEMGLGSPGATSPTKPAGQYYQHYGSNPRRRTLPMDAMEVHPKKVRKVPPGLPSSAGHLAVWLGLSDSDASRI</sequence>
<evidence type="ECO:0000256" key="1">
    <source>
        <dbReference type="ARBA" id="ARBA00004123"/>
    </source>
</evidence>
<accession>A0A4Z2IM91</accession>
<evidence type="ECO:0000256" key="5">
    <source>
        <dbReference type="ARBA" id="ARBA00023163"/>
    </source>
</evidence>
<evidence type="ECO:0000313" key="9">
    <source>
        <dbReference type="Proteomes" id="UP000314294"/>
    </source>
</evidence>
<keyword evidence="6" id="KW-0539">Nucleus</keyword>
<keyword evidence="4" id="KW-0010">Activator</keyword>
<comment type="subcellular location">
    <subcellularLocation>
        <location evidence="1">Nucleus</location>
    </subcellularLocation>
</comment>
<reference evidence="8 9" key="1">
    <citation type="submission" date="2019-03" db="EMBL/GenBank/DDBJ databases">
        <title>First draft genome of Liparis tanakae, snailfish: a comprehensive survey of snailfish specific genes.</title>
        <authorList>
            <person name="Kim W."/>
            <person name="Song I."/>
            <person name="Jeong J.-H."/>
            <person name="Kim D."/>
            <person name="Kim S."/>
            <person name="Ryu S."/>
            <person name="Song J.Y."/>
            <person name="Lee S.K."/>
        </authorList>
    </citation>
    <scope>NUCLEOTIDE SEQUENCE [LARGE SCALE GENOMIC DNA]</scope>
    <source>
        <tissue evidence="8">Muscle</tissue>
    </source>
</reference>
<dbReference type="EMBL" id="SRLO01000069">
    <property type="protein sequence ID" value="TNN78901.1"/>
    <property type="molecule type" value="Genomic_DNA"/>
</dbReference>
<dbReference type="GO" id="GO:0000978">
    <property type="term" value="F:RNA polymerase II cis-regulatory region sequence-specific DNA binding"/>
    <property type="evidence" value="ECO:0007669"/>
    <property type="project" value="TreeGrafter"/>
</dbReference>
<keyword evidence="9" id="KW-1185">Reference proteome</keyword>
<gene>
    <name evidence="8" type="primary">TCF4</name>
    <name evidence="8" type="ORF">EYF80_010827</name>
</gene>
<keyword evidence="3" id="KW-0238">DNA-binding</keyword>
<dbReference type="GO" id="GO:0005667">
    <property type="term" value="C:transcription regulator complex"/>
    <property type="evidence" value="ECO:0007669"/>
    <property type="project" value="TreeGrafter"/>
</dbReference>
<comment type="caution">
    <text evidence="8">The sequence shown here is derived from an EMBL/GenBank/DDBJ whole genome shotgun (WGS) entry which is preliminary data.</text>
</comment>
<evidence type="ECO:0000256" key="6">
    <source>
        <dbReference type="ARBA" id="ARBA00023242"/>
    </source>
</evidence>
<evidence type="ECO:0000256" key="4">
    <source>
        <dbReference type="ARBA" id="ARBA00023159"/>
    </source>
</evidence>
<feature type="region of interest" description="Disordered" evidence="7">
    <location>
        <begin position="162"/>
        <end position="228"/>
    </location>
</feature>
<evidence type="ECO:0000256" key="2">
    <source>
        <dbReference type="ARBA" id="ARBA00023015"/>
    </source>
</evidence>
<dbReference type="OrthoDB" id="10034090at2759"/>
<keyword evidence="2" id="KW-0805">Transcription regulation</keyword>
<dbReference type="Proteomes" id="UP000314294">
    <property type="component" value="Unassembled WGS sequence"/>
</dbReference>
<dbReference type="PANTHER" id="PTHR11793:SF10">
    <property type="entry name" value="TRANSCRIPTION FACTOR 4"/>
    <property type="match status" value="1"/>
</dbReference>
<organism evidence="8 9">
    <name type="scientific">Liparis tanakae</name>
    <name type="common">Tanaka's snailfish</name>
    <dbReference type="NCBI Taxonomy" id="230148"/>
    <lineage>
        <taxon>Eukaryota</taxon>
        <taxon>Metazoa</taxon>
        <taxon>Chordata</taxon>
        <taxon>Craniata</taxon>
        <taxon>Vertebrata</taxon>
        <taxon>Euteleostomi</taxon>
        <taxon>Actinopterygii</taxon>
        <taxon>Neopterygii</taxon>
        <taxon>Teleostei</taxon>
        <taxon>Neoteleostei</taxon>
        <taxon>Acanthomorphata</taxon>
        <taxon>Eupercaria</taxon>
        <taxon>Perciformes</taxon>
        <taxon>Cottioidei</taxon>
        <taxon>Cottales</taxon>
        <taxon>Liparidae</taxon>
        <taxon>Liparis</taxon>
    </lineage>
</organism>
<protein>
    <submittedName>
        <fullName evidence="8">Transcription factor 4</fullName>
    </submittedName>
</protein>
<dbReference type="InterPro" id="IPR051098">
    <property type="entry name" value="NeuroDiff_E-box_TFs"/>
</dbReference>
<dbReference type="GO" id="GO:0005634">
    <property type="term" value="C:nucleus"/>
    <property type="evidence" value="ECO:0007669"/>
    <property type="project" value="UniProtKB-SubCell"/>
</dbReference>
<proteinExistence type="predicted"/>
<evidence type="ECO:0000256" key="7">
    <source>
        <dbReference type="SAM" id="MobiDB-lite"/>
    </source>
</evidence>
<dbReference type="PANTHER" id="PTHR11793">
    <property type="entry name" value="BASIC HELIX-LOOP-HELIX TRANSCRIPTION FACTOR"/>
    <property type="match status" value="1"/>
</dbReference>
<evidence type="ECO:0000256" key="3">
    <source>
        <dbReference type="ARBA" id="ARBA00023125"/>
    </source>
</evidence>
<dbReference type="GO" id="GO:0000785">
    <property type="term" value="C:chromatin"/>
    <property type="evidence" value="ECO:0007669"/>
    <property type="project" value="TreeGrafter"/>
</dbReference>
<evidence type="ECO:0000313" key="8">
    <source>
        <dbReference type="EMBL" id="TNN78901.1"/>
    </source>
</evidence>
<dbReference type="GO" id="GO:0000981">
    <property type="term" value="F:DNA-binding transcription factor activity, RNA polymerase II-specific"/>
    <property type="evidence" value="ECO:0007669"/>
    <property type="project" value="TreeGrafter"/>
</dbReference>
<keyword evidence="5" id="KW-0804">Transcription</keyword>
<name>A0A4Z2IM91_9TELE</name>